<feature type="transmembrane region" description="Helical" evidence="10">
    <location>
        <begin position="206"/>
        <end position="226"/>
    </location>
</feature>
<dbReference type="Gene3D" id="1.20.1070.10">
    <property type="entry name" value="Rhodopsin 7-helix transmembrane proteins"/>
    <property type="match status" value="2"/>
</dbReference>
<keyword evidence="13" id="KW-1185">Reference proteome</keyword>
<keyword evidence="2" id="KW-1003">Cell membrane</keyword>
<evidence type="ECO:0000256" key="2">
    <source>
        <dbReference type="ARBA" id="ARBA00022475"/>
    </source>
</evidence>
<evidence type="ECO:0000256" key="5">
    <source>
        <dbReference type="ARBA" id="ARBA00023040"/>
    </source>
</evidence>
<organism evidence="12 13">
    <name type="scientific">Hypsibius exemplaris</name>
    <name type="common">Freshwater tardigrade</name>
    <dbReference type="NCBI Taxonomy" id="2072580"/>
    <lineage>
        <taxon>Eukaryota</taxon>
        <taxon>Metazoa</taxon>
        <taxon>Ecdysozoa</taxon>
        <taxon>Tardigrada</taxon>
        <taxon>Eutardigrada</taxon>
        <taxon>Parachela</taxon>
        <taxon>Hypsibioidea</taxon>
        <taxon>Hypsibiidae</taxon>
        <taxon>Hypsibius</taxon>
    </lineage>
</organism>
<evidence type="ECO:0000256" key="9">
    <source>
        <dbReference type="SAM" id="MobiDB-lite"/>
    </source>
</evidence>
<evidence type="ECO:0000256" key="6">
    <source>
        <dbReference type="ARBA" id="ARBA00023136"/>
    </source>
</evidence>
<dbReference type="PRINTS" id="PR00237">
    <property type="entry name" value="GPCRRHODOPSN"/>
</dbReference>
<evidence type="ECO:0000256" key="7">
    <source>
        <dbReference type="ARBA" id="ARBA00023170"/>
    </source>
</evidence>
<dbReference type="EMBL" id="MTYJ01000055">
    <property type="protein sequence ID" value="OQV17914.1"/>
    <property type="molecule type" value="Genomic_DNA"/>
</dbReference>
<dbReference type="SUPFAM" id="SSF81321">
    <property type="entry name" value="Family A G protein-coupled receptor-like"/>
    <property type="match status" value="2"/>
</dbReference>
<keyword evidence="4 10" id="KW-1133">Transmembrane helix</keyword>
<keyword evidence="7" id="KW-0675">Receptor</keyword>
<proteinExistence type="predicted"/>
<gene>
    <name evidence="12" type="ORF">BV898_08043</name>
</gene>
<feature type="domain" description="G-protein coupled receptors family 1 profile" evidence="11">
    <location>
        <begin position="165"/>
        <end position="223"/>
    </location>
</feature>
<comment type="caution">
    <text evidence="12">The sequence shown here is derived from an EMBL/GenBank/DDBJ whole genome shotgun (WGS) entry which is preliminary data.</text>
</comment>
<accession>A0A1W0WRU4</accession>
<protein>
    <recommendedName>
        <fullName evidence="11">G-protein coupled receptors family 1 profile domain-containing protein</fullName>
    </recommendedName>
</protein>
<feature type="transmembrane region" description="Helical" evidence="10">
    <location>
        <begin position="75"/>
        <end position="95"/>
    </location>
</feature>
<evidence type="ECO:0000256" key="1">
    <source>
        <dbReference type="ARBA" id="ARBA00004651"/>
    </source>
</evidence>
<feature type="domain" description="G-protein coupled receptors family 1 profile" evidence="11">
    <location>
        <begin position="54"/>
        <end position="137"/>
    </location>
</feature>
<feature type="transmembrane region" description="Helical" evidence="10">
    <location>
        <begin position="115"/>
        <end position="135"/>
    </location>
</feature>
<evidence type="ECO:0000256" key="4">
    <source>
        <dbReference type="ARBA" id="ARBA00022989"/>
    </source>
</evidence>
<sequence length="278" mass="31063">MNQTLTSNVTLYFGNLTYWQWVTAIHNQQWKEYPLTFVFFCIIMSMLCIVGASGNLYVGLSFCLVPVLKKIQYAFIANLTFIDLVVTLLVMPLNVVNTVYGPAFWEGKEWACETVGSICSTICAASVWSIMAIAIERDTGRRSTQAGNTLILSQTQDPIVGVDFRTEVKLVKVLFRVFLIFLISWLPVGVLFTISSGYIAPKWLNMAALILAHGNSASNSVVYFWLNNHLRESKAKFLRSQKTRASPLVQPTLNMSERRSGRANLSGAKRNSDDIAPS</sequence>
<dbReference type="AlphaFoldDB" id="A0A1W0WRU4"/>
<dbReference type="Proteomes" id="UP000192578">
    <property type="component" value="Unassembled WGS sequence"/>
</dbReference>
<feature type="transmembrane region" description="Helical" evidence="10">
    <location>
        <begin position="173"/>
        <end position="200"/>
    </location>
</feature>
<dbReference type="CDD" id="cd00637">
    <property type="entry name" value="7tm_classA_rhodopsin-like"/>
    <property type="match status" value="1"/>
</dbReference>
<keyword evidence="3 10" id="KW-0812">Transmembrane</keyword>
<evidence type="ECO:0000256" key="10">
    <source>
        <dbReference type="SAM" id="Phobius"/>
    </source>
</evidence>
<evidence type="ECO:0000259" key="11">
    <source>
        <dbReference type="PROSITE" id="PS50262"/>
    </source>
</evidence>
<dbReference type="InterPro" id="IPR017452">
    <property type="entry name" value="GPCR_Rhodpsn_7TM"/>
</dbReference>
<feature type="transmembrane region" description="Helical" evidence="10">
    <location>
        <begin position="37"/>
        <end position="68"/>
    </location>
</feature>
<evidence type="ECO:0000256" key="8">
    <source>
        <dbReference type="ARBA" id="ARBA00023224"/>
    </source>
</evidence>
<dbReference type="InterPro" id="IPR000276">
    <property type="entry name" value="GPCR_Rhodpsn"/>
</dbReference>
<comment type="subcellular location">
    <subcellularLocation>
        <location evidence="1">Cell membrane</location>
        <topology evidence="1">Multi-pass membrane protein</topology>
    </subcellularLocation>
</comment>
<evidence type="ECO:0000313" key="13">
    <source>
        <dbReference type="Proteomes" id="UP000192578"/>
    </source>
</evidence>
<dbReference type="GO" id="GO:0005886">
    <property type="term" value="C:plasma membrane"/>
    <property type="evidence" value="ECO:0007669"/>
    <property type="project" value="UniProtKB-SubCell"/>
</dbReference>
<evidence type="ECO:0000256" key="3">
    <source>
        <dbReference type="ARBA" id="ARBA00022692"/>
    </source>
</evidence>
<reference evidence="13" key="1">
    <citation type="submission" date="2017-01" db="EMBL/GenBank/DDBJ databases">
        <title>Comparative genomics of anhydrobiosis in the tardigrade Hypsibius dujardini.</title>
        <authorList>
            <person name="Yoshida Y."/>
            <person name="Koutsovoulos G."/>
            <person name="Laetsch D."/>
            <person name="Stevens L."/>
            <person name="Kumar S."/>
            <person name="Horikawa D."/>
            <person name="Ishino K."/>
            <person name="Komine S."/>
            <person name="Tomita M."/>
            <person name="Blaxter M."/>
            <person name="Arakawa K."/>
        </authorList>
    </citation>
    <scope>NUCLEOTIDE SEQUENCE [LARGE SCALE GENOMIC DNA]</scope>
    <source>
        <strain evidence="13">Z151</strain>
    </source>
</reference>
<keyword evidence="5" id="KW-0297">G-protein coupled receptor</keyword>
<dbReference type="PROSITE" id="PS50262">
    <property type="entry name" value="G_PROTEIN_RECEP_F1_2"/>
    <property type="match status" value="2"/>
</dbReference>
<dbReference type="OrthoDB" id="10044919at2759"/>
<evidence type="ECO:0000313" key="12">
    <source>
        <dbReference type="EMBL" id="OQV17914.1"/>
    </source>
</evidence>
<dbReference type="GO" id="GO:0004930">
    <property type="term" value="F:G protein-coupled receptor activity"/>
    <property type="evidence" value="ECO:0007669"/>
    <property type="project" value="UniProtKB-KW"/>
</dbReference>
<keyword evidence="6 10" id="KW-0472">Membrane</keyword>
<dbReference type="PANTHER" id="PTHR22752">
    <property type="entry name" value="G PROTEIN-COUPLED RECEPTOR"/>
    <property type="match status" value="1"/>
</dbReference>
<dbReference type="Pfam" id="PF00001">
    <property type="entry name" value="7tm_1"/>
    <property type="match status" value="1"/>
</dbReference>
<keyword evidence="8" id="KW-0807">Transducer</keyword>
<feature type="region of interest" description="Disordered" evidence="9">
    <location>
        <begin position="249"/>
        <end position="278"/>
    </location>
</feature>
<name>A0A1W0WRU4_HYPEX</name>